<evidence type="ECO:0000256" key="5">
    <source>
        <dbReference type="ARBA" id="ARBA00022530"/>
    </source>
</evidence>
<comment type="subcellular location">
    <subcellularLocation>
        <location evidence="1 8">Secreted</location>
        <location evidence="1 8">Extracellular space</location>
        <location evidence="1 8">Extracellular matrix</location>
    </subcellularLocation>
</comment>
<comment type="similarity">
    <text evidence="2 8">Belongs to the Wnt family.</text>
</comment>
<organism evidence="10 12">
    <name type="scientific">Dracunculus medinensis</name>
    <name type="common">Guinea worm</name>
    <dbReference type="NCBI Taxonomy" id="318479"/>
    <lineage>
        <taxon>Eukaryota</taxon>
        <taxon>Metazoa</taxon>
        <taxon>Ecdysozoa</taxon>
        <taxon>Nematoda</taxon>
        <taxon>Chromadorea</taxon>
        <taxon>Rhabditida</taxon>
        <taxon>Spirurina</taxon>
        <taxon>Dracunculoidea</taxon>
        <taxon>Dracunculidae</taxon>
        <taxon>Dracunculus</taxon>
    </lineage>
</organism>
<dbReference type="GO" id="GO:0005125">
    <property type="term" value="F:cytokine activity"/>
    <property type="evidence" value="ECO:0007669"/>
    <property type="project" value="TreeGrafter"/>
</dbReference>
<evidence type="ECO:0000256" key="7">
    <source>
        <dbReference type="ARBA" id="ARBA00023157"/>
    </source>
</evidence>
<dbReference type="AlphaFoldDB" id="A0A0N4UBA1"/>
<dbReference type="GO" id="GO:0005109">
    <property type="term" value="F:frizzled binding"/>
    <property type="evidence" value="ECO:0007669"/>
    <property type="project" value="TreeGrafter"/>
</dbReference>
<dbReference type="Pfam" id="PF00110">
    <property type="entry name" value="wnt"/>
    <property type="match status" value="1"/>
</dbReference>
<dbReference type="InterPro" id="IPR005817">
    <property type="entry name" value="Wnt"/>
</dbReference>
<evidence type="ECO:0000313" key="11">
    <source>
        <dbReference type="Proteomes" id="UP000274756"/>
    </source>
</evidence>
<reference evidence="9 11" key="2">
    <citation type="submission" date="2018-11" db="EMBL/GenBank/DDBJ databases">
        <authorList>
            <consortium name="Pathogen Informatics"/>
        </authorList>
    </citation>
    <scope>NUCLEOTIDE SEQUENCE [LARGE SCALE GENOMIC DNA]</scope>
</reference>
<proteinExistence type="inferred from homology"/>
<dbReference type="GO" id="GO:0030182">
    <property type="term" value="P:neuron differentiation"/>
    <property type="evidence" value="ECO:0007669"/>
    <property type="project" value="TreeGrafter"/>
</dbReference>
<keyword evidence="5" id="KW-0272">Extracellular matrix</keyword>
<evidence type="ECO:0000313" key="9">
    <source>
        <dbReference type="EMBL" id="VDN58378.1"/>
    </source>
</evidence>
<name>A0A0N4UBA1_DRAME</name>
<accession>A0A0N4UBA1</accession>
<evidence type="ECO:0000313" key="12">
    <source>
        <dbReference type="WBParaSite" id="DME_0000446801-mRNA-1"/>
    </source>
</evidence>
<dbReference type="GO" id="GO:0060070">
    <property type="term" value="P:canonical Wnt signaling pathway"/>
    <property type="evidence" value="ECO:0007669"/>
    <property type="project" value="TreeGrafter"/>
</dbReference>
<reference evidence="12" key="1">
    <citation type="submission" date="2017-02" db="UniProtKB">
        <authorList>
            <consortium name="WormBaseParasite"/>
        </authorList>
    </citation>
    <scope>IDENTIFICATION</scope>
</reference>
<keyword evidence="4" id="KW-0964">Secreted</keyword>
<dbReference type="Proteomes" id="UP000274756">
    <property type="component" value="Unassembled WGS sequence"/>
</dbReference>
<keyword evidence="3 8" id="KW-0217">Developmental protein</keyword>
<dbReference type="SMART" id="SM00097">
    <property type="entry name" value="WNT1"/>
    <property type="match status" value="1"/>
</dbReference>
<sequence length="236" mass="26779">MDRNNNGVPFMRKSEPETMYLQLRVAEEKNNGSKFAYFLALSTASAVRSIAHACARGRLRSCACDPSKIGPIDSNRSLVWASCNIDRGSDNLRYARRLSKRLIDQQFTCSDNNRALQIYLHNIAVGRSRVSLQIKCQCISAFGSCKSQRCEARATPIALIGNAIIESLSKTRRIRRSNTVYKSHAICPPKRNERHMRNRCIINYYRPVPLWLADSRGWKLAQIGIKLKAMRALGKF</sequence>
<dbReference type="Proteomes" id="UP000038040">
    <property type="component" value="Unplaced"/>
</dbReference>
<protein>
    <recommendedName>
        <fullName evidence="8">Protein Wnt</fullName>
    </recommendedName>
</protein>
<keyword evidence="11" id="KW-1185">Reference proteome</keyword>
<dbReference type="OrthoDB" id="5945655at2759"/>
<dbReference type="STRING" id="318479.A0A0N4UBA1"/>
<keyword evidence="6 8" id="KW-0879">Wnt signaling pathway</keyword>
<dbReference type="PANTHER" id="PTHR12027:SF102">
    <property type="entry name" value="PROTEIN WNT"/>
    <property type="match status" value="1"/>
</dbReference>
<comment type="function">
    <text evidence="8">Ligand for members of the frizzled family of seven transmembrane receptors.</text>
</comment>
<dbReference type="PANTHER" id="PTHR12027">
    <property type="entry name" value="WNT RELATED"/>
    <property type="match status" value="1"/>
</dbReference>
<dbReference type="GO" id="GO:0005615">
    <property type="term" value="C:extracellular space"/>
    <property type="evidence" value="ECO:0007669"/>
    <property type="project" value="TreeGrafter"/>
</dbReference>
<gene>
    <name evidence="9" type="ORF">DME_LOCUS8351</name>
</gene>
<evidence type="ECO:0000313" key="10">
    <source>
        <dbReference type="Proteomes" id="UP000038040"/>
    </source>
</evidence>
<dbReference type="GO" id="GO:0045165">
    <property type="term" value="P:cell fate commitment"/>
    <property type="evidence" value="ECO:0007669"/>
    <property type="project" value="TreeGrafter"/>
</dbReference>
<evidence type="ECO:0000256" key="8">
    <source>
        <dbReference type="RuleBase" id="RU003500"/>
    </source>
</evidence>
<dbReference type="WBParaSite" id="DME_0000446801-mRNA-1">
    <property type="protein sequence ID" value="DME_0000446801-mRNA-1"/>
    <property type="gene ID" value="DME_0000446801"/>
</dbReference>
<dbReference type="EMBL" id="UYYG01001167">
    <property type="protein sequence ID" value="VDN58378.1"/>
    <property type="molecule type" value="Genomic_DNA"/>
</dbReference>
<evidence type="ECO:0000256" key="4">
    <source>
        <dbReference type="ARBA" id="ARBA00022525"/>
    </source>
</evidence>
<evidence type="ECO:0000256" key="3">
    <source>
        <dbReference type="ARBA" id="ARBA00022473"/>
    </source>
</evidence>
<evidence type="ECO:0000256" key="1">
    <source>
        <dbReference type="ARBA" id="ARBA00004498"/>
    </source>
</evidence>
<evidence type="ECO:0000256" key="6">
    <source>
        <dbReference type="ARBA" id="ARBA00022687"/>
    </source>
</evidence>
<keyword evidence="7" id="KW-1015">Disulfide bond</keyword>
<evidence type="ECO:0000256" key="2">
    <source>
        <dbReference type="ARBA" id="ARBA00005683"/>
    </source>
</evidence>